<comment type="caution">
    <text evidence="8">The sequence shown here is derived from an EMBL/GenBank/DDBJ whole genome shotgun (WGS) entry which is preliminary data.</text>
</comment>
<keyword evidence="3 6" id="KW-0812">Transmembrane</keyword>
<feature type="transmembrane region" description="Helical" evidence="6">
    <location>
        <begin position="298"/>
        <end position="317"/>
    </location>
</feature>
<dbReference type="STRING" id="266749.SAMN05421876_10776"/>
<protein>
    <submittedName>
        <fullName evidence="8">Major facilitator transporter</fullName>
    </submittedName>
</protein>
<dbReference type="RefSeq" id="WP_039352039.1">
    <property type="nucleotide sequence ID" value="NZ_FOLA01000007.1"/>
</dbReference>
<evidence type="ECO:0000256" key="2">
    <source>
        <dbReference type="ARBA" id="ARBA00022448"/>
    </source>
</evidence>
<evidence type="ECO:0000313" key="9">
    <source>
        <dbReference type="Proteomes" id="UP000031473"/>
    </source>
</evidence>
<dbReference type="EMBL" id="JSYL01000005">
    <property type="protein sequence ID" value="KIA88831.1"/>
    <property type="molecule type" value="Genomic_DNA"/>
</dbReference>
<dbReference type="GO" id="GO:0022857">
    <property type="term" value="F:transmembrane transporter activity"/>
    <property type="evidence" value="ECO:0007669"/>
    <property type="project" value="InterPro"/>
</dbReference>
<feature type="transmembrane region" description="Helical" evidence="6">
    <location>
        <begin position="109"/>
        <end position="128"/>
    </location>
</feature>
<dbReference type="PANTHER" id="PTHR19432">
    <property type="entry name" value="SUGAR TRANSPORTER"/>
    <property type="match status" value="1"/>
</dbReference>
<evidence type="ECO:0000256" key="4">
    <source>
        <dbReference type="ARBA" id="ARBA00022989"/>
    </source>
</evidence>
<feature type="transmembrane region" description="Helical" evidence="6">
    <location>
        <begin position="83"/>
        <end position="103"/>
    </location>
</feature>
<dbReference type="GO" id="GO:0016020">
    <property type="term" value="C:membrane"/>
    <property type="evidence" value="ECO:0007669"/>
    <property type="project" value="UniProtKB-SubCell"/>
</dbReference>
<accession>A0A0C1CWT3</accession>
<feature type="transmembrane region" description="Helical" evidence="6">
    <location>
        <begin position="51"/>
        <end position="71"/>
    </location>
</feature>
<feature type="transmembrane region" description="Helical" evidence="6">
    <location>
        <begin position="149"/>
        <end position="167"/>
    </location>
</feature>
<comment type="subcellular location">
    <subcellularLocation>
        <location evidence="1">Membrane</location>
        <topology evidence="1">Multi-pass membrane protein</topology>
    </subcellularLocation>
</comment>
<dbReference type="SUPFAM" id="SSF103473">
    <property type="entry name" value="MFS general substrate transporter"/>
    <property type="match status" value="1"/>
</dbReference>
<dbReference type="Proteomes" id="UP000031473">
    <property type="component" value="Unassembled WGS sequence"/>
</dbReference>
<dbReference type="Pfam" id="PF07690">
    <property type="entry name" value="MFS_1"/>
    <property type="match status" value="1"/>
</dbReference>
<dbReference type="AlphaFoldDB" id="A0A0C1CWT3"/>
<feature type="transmembrane region" description="Helical" evidence="6">
    <location>
        <begin position="421"/>
        <end position="440"/>
    </location>
</feature>
<proteinExistence type="predicted"/>
<dbReference type="Gene3D" id="1.20.1250.20">
    <property type="entry name" value="MFS general substrate transporter like domains"/>
    <property type="match status" value="1"/>
</dbReference>
<evidence type="ECO:0000256" key="5">
    <source>
        <dbReference type="ARBA" id="ARBA00023136"/>
    </source>
</evidence>
<evidence type="ECO:0000313" key="8">
    <source>
        <dbReference type="EMBL" id="KIA88831.1"/>
    </source>
</evidence>
<dbReference type="OrthoDB" id="7584869at2"/>
<feature type="domain" description="Major facilitator superfamily (MFS) profile" evidence="7">
    <location>
        <begin position="1"/>
        <end position="217"/>
    </location>
</feature>
<dbReference type="PROSITE" id="PS50850">
    <property type="entry name" value="MFS"/>
    <property type="match status" value="1"/>
</dbReference>
<dbReference type="PANTHER" id="PTHR19432:SF35">
    <property type="entry name" value="SOLUTE CARRIER FAMILY 45 MEMBER 3 ISOFORM X1"/>
    <property type="match status" value="1"/>
</dbReference>
<dbReference type="InterPro" id="IPR036259">
    <property type="entry name" value="MFS_trans_sf"/>
</dbReference>
<organism evidence="8 9">
    <name type="scientific">Kaistella jeonii</name>
    <dbReference type="NCBI Taxonomy" id="266749"/>
    <lineage>
        <taxon>Bacteria</taxon>
        <taxon>Pseudomonadati</taxon>
        <taxon>Bacteroidota</taxon>
        <taxon>Flavobacteriia</taxon>
        <taxon>Flavobacteriales</taxon>
        <taxon>Weeksellaceae</taxon>
        <taxon>Chryseobacterium group</taxon>
        <taxon>Kaistella</taxon>
    </lineage>
</organism>
<dbReference type="InterPro" id="IPR020846">
    <property type="entry name" value="MFS_dom"/>
</dbReference>
<reference evidence="8 9" key="1">
    <citation type="submission" date="2014-10" db="EMBL/GenBank/DDBJ databases">
        <title>Kaistella jeonii genome.</title>
        <authorList>
            <person name="Clayton J.T."/>
            <person name="Newman J.D."/>
        </authorList>
    </citation>
    <scope>NUCLEOTIDE SEQUENCE [LARGE SCALE GENOMIC DNA]</scope>
    <source>
        <strain evidence="8 9">DSM 17048</strain>
    </source>
</reference>
<gene>
    <name evidence="8" type="ORF">OA86_09270</name>
</gene>
<keyword evidence="5 6" id="KW-0472">Membrane</keyword>
<evidence type="ECO:0000256" key="3">
    <source>
        <dbReference type="ARBA" id="ARBA00022692"/>
    </source>
</evidence>
<feature type="transmembrane region" description="Helical" evidence="6">
    <location>
        <begin position="386"/>
        <end position="409"/>
    </location>
</feature>
<keyword evidence="9" id="KW-1185">Reference proteome</keyword>
<feature type="transmembrane region" description="Helical" evidence="6">
    <location>
        <begin position="258"/>
        <end position="278"/>
    </location>
</feature>
<feature type="transmembrane region" description="Helical" evidence="6">
    <location>
        <begin position="353"/>
        <end position="374"/>
    </location>
</feature>
<evidence type="ECO:0000256" key="1">
    <source>
        <dbReference type="ARBA" id="ARBA00004141"/>
    </source>
</evidence>
<keyword evidence="4 6" id="KW-1133">Transmembrane helix</keyword>
<keyword evidence="2" id="KW-0813">Transport</keyword>
<feature type="transmembrane region" description="Helical" evidence="6">
    <location>
        <begin position="329"/>
        <end position="347"/>
    </location>
</feature>
<name>A0A0C1CWT3_9FLAO</name>
<dbReference type="InterPro" id="IPR011701">
    <property type="entry name" value="MFS"/>
</dbReference>
<evidence type="ECO:0000256" key="6">
    <source>
        <dbReference type="SAM" id="Phobius"/>
    </source>
</evidence>
<evidence type="ECO:0000259" key="7">
    <source>
        <dbReference type="PROSITE" id="PS50850"/>
    </source>
</evidence>
<sequence length="460" mass="50060">MIKKIKPNLSIPQIINMSMGFLGIQMAFGLQNGNASRILANFGADVGQLSWFWLVAPITGLIVQPIIGHMGDNTWSPLGRRKPYFLIGATLCAIGLVALPNAASATTMLGASVLLLAVIFLAMMDFSINIAMEPFRALVGDMLPKHQGTIGFGVQTILIGIGAVIGSEMPNLLTKLGVSNVAAEGFVANNVIYAFYIGAAVLIISILYTIVTTREYSPKEFAEFAGDESVAEPSKFSEMFRDFSKIPSKMKKLGVVQFFSWFALFTMWVFTTSALATHTFGLSPEDTKSLQYNKAGDLTGHLFGLYNLFAIPFAFLLTPIAKAIGKKQTHALALFCGGLGLISMFFIKDSNMLWISMVGLGFAWASILAMPYAMLIDAIPQHKMGVYMGIFNFFIVIPQIINGIFGGPIVQNLFGNMAMDYVVVGGVCMLIAAAVTMFLIENDKDETPQELEEEIKQVHF</sequence>
<feature type="transmembrane region" description="Helical" evidence="6">
    <location>
        <begin position="187"/>
        <end position="211"/>
    </location>
</feature>